<evidence type="ECO:0000313" key="4">
    <source>
        <dbReference type="EMBL" id="QGN14769.1"/>
    </source>
</evidence>
<keyword evidence="1" id="KW-0813">Transport</keyword>
<feature type="compositionally biased region" description="Low complexity" evidence="2">
    <location>
        <begin position="478"/>
        <end position="491"/>
    </location>
</feature>
<feature type="region of interest" description="Disordered" evidence="2">
    <location>
        <begin position="478"/>
        <end position="499"/>
    </location>
</feature>
<dbReference type="InterPro" id="IPR014461">
    <property type="entry name" value="Retromer_complex_Vps17"/>
</dbReference>
<dbReference type="InterPro" id="IPR036871">
    <property type="entry name" value="PX_dom_sf"/>
</dbReference>
<dbReference type="Gene3D" id="1.20.1270.60">
    <property type="entry name" value="Arfaptin homology (AH) domain/BAR domain"/>
    <property type="match status" value="1"/>
</dbReference>
<accession>A0ABX6ESN7</accession>
<dbReference type="CDD" id="cd06891">
    <property type="entry name" value="PX_Vps17p"/>
    <property type="match status" value="1"/>
</dbReference>
<evidence type="ECO:0000256" key="1">
    <source>
        <dbReference type="PIRNR" id="PIRNR011791"/>
    </source>
</evidence>
<feature type="compositionally biased region" description="Polar residues" evidence="2">
    <location>
        <begin position="518"/>
        <end position="542"/>
    </location>
</feature>
<dbReference type="SUPFAM" id="SSF64268">
    <property type="entry name" value="PX domain"/>
    <property type="match status" value="1"/>
</dbReference>
<feature type="compositionally biased region" description="Acidic residues" evidence="2">
    <location>
        <begin position="73"/>
        <end position="85"/>
    </location>
</feature>
<keyword evidence="5" id="KW-1185">Reference proteome</keyword>
<feature type="domain" description="PX" evidence="3">
    <location>
        <begin position="100"/>
        <end position="218"/>
    </location>
</feature>
<dbReference type="Proteomes" id="UP000422736">
    <property type="component" value="Chromosome 2"/>
</dbReference>
<feature type="compositionally biased region" description="Basic and acidic residues" evidence="2">
    <location>
        <begin position="49"/>
        <end position="62"/>
    </location>
</feature>
<dbReference type="PIRSF" id="PIRSF011791">
    <property type="entry name" value="Vps17"/>
    <property type="match status" value="1"/>
</dbReference>
<dbReference type="SMART" id="SM00312">
    <property type="entry name" value="PX"/>
    <property type="match status" value="1"/>
</dbReference>
<dbReference type="InterPro" id="IPR027267">
    <property type="entry name" value="AH/BAR_dom_sf"/>
</dbReference>
<evidence type="ECO:0000256" key="2">
    <source>
        <dbReference type="SAM" id="MobiDB-lite"/>
    </source>
</evidence>
<dbReference type="PANTHER" id="PTHR47433">
    <property type="entry name" value="VACUOLAR PROTEIN SORTING-ASSOCIATED PROTEIN 17"/>
    <property type="match status" value="1"/>
</dbReference>
<organism evidence="4 5">
    <name type="scientific">Kluyveromyces marxianus</name>
    <name type="common">Yeast</name>
    <name type="synonym">Candida kefyr</name>
    <dbReference type="NCBI Taxonomy" id="4911"/>
    <lineage>
        <taxon>Eukaryota</taxon>
        <taxon>Fungi</taxon>
        <taxon>Dikarya</taxon>
        <taxon>Ascomycota</taxon>
        <taxon>Saccharomycotina</taxon>
        <taxon>Saccharomycetes</taxon>
        <taxon>Saccharomycetales</taxon>
        <taxon>Saccharomycetaceae</taxon>
        <taxon>Kluyveromyces</taxon>
    </lineage>
</organism>
<evidence type="ECO:0000313" key="5">
    <source>
        <dbReference type="Proteomes" id="UP000422736"/>
    </source>
</evidence>
<feature type="region of interest" description="Disordered" evidence="2">
    <location>
        <begin position="513"/>
        <end position="542"/>
    </location>
</feature>
<dbReference type="Pfam" id="PF00787">
    <property type="entry name" value="PX"/>
    <property type="match status" value="1"/>
</dbReference>
<dbReference type="InterPro" id="IPR001683">
    <property type="entry name" value="PX_dom"/>
</dbReference>
<reference evidence="4 5" key="1">
    <citation type="submission" date="2016-03" db="EMBL/GenBank/DDBJ databases">
        <title>How can Kluyveromyces marxianus grow so fast - potential evolutionary course in Saccharomyces Complex revealed by comparative genomics.</title>
        <authorList>
            <person name="Mo W."/>
            <person name="Lu W."/>
            <person name="Yang X."/>
            <person name="Qi J."/>
            <person name="Lv H."/>
        </authorList>
    </citation>
    <scope>NUCLEOTIDE SEQUENCE [LARGE SCALE GENOMIC DNA]</scope>
    <source>
        <strain evidence="4 5">FIM1</strain>
    </source>
</reference>
<dbReference type="CDD" id="cd07625">
    <property type="entry name" value="BAR_Vps17p"/>
    <property type="match status" value="1"/>
</dbReference>
<gene>
    <name evidence="4" type="primary">VPS17</name>
    <name evidence="4" type="ORF">FIM1_1439</name>
</gene>
<dbReference type="InterPro" id="IPR053055">
    <property type="entry name" value="VPS17"/>
</dbReference>
<dbReference type="EMBL" id="CP015055">
    <property type="protein sequence ID" value="QGN14769.1"/>
    <property type="molecule type" value="Genomic_DNA"/>
</dbReference>
<evidence type="ECO:0000259" key="3">
    <source>
        <dbReference type="SMART" id="SM00312"/>
    </source>
</evidence>
<comment type="function">
    <text evidence="1">Component of the membrane-associated retromer complex which is essential in endosome-to-Golgi retrograde transport.</text>
</comment>
<comment type="similarity">
    <text evidence="1">Belongs to the VPS17 family.</text>
</comment>
<comment type="subunit">
    <text evidence="1">Component of the retromer complex.</text>
</comment>
<dbReference type="Gene3D" id="3.30.1520.10">
    <property type="entry name" value="Phox-like domain"/>
    <property type="match status" value="1"/>
</dbReference>
<dbReference type="PANTHER" id="PTHR47433:SF1">
    <property type="entry name" value="VACUOLAR PROTEIN SORTING-ASSOCIATED PROTEIN 17"/>
    <property type="match status" value="1"/>
</dbReference>
<keyword evidence="1" id="KW-0653">Protein transport</keyword>
<name>A0ABX6ESN7_KLUMA</name>
<proteinExistence type="inferred from homology"/>
<feature type="region of interest" description="Disordered" evidence="2">
    <location>
        <begin position="1"/>
        <end position="85"/>
    </location>
</feature>
<protein>
    <recommendedName>
        <fullName evidence="1">Vacuolar protein sorting-associated protein 17</fullName>
    </recommendedName>
</protein>
<sequence>MASSVPYDPYDDMDNNPFAEPEEHPPLPQVPDNIVNHEPGQDAFASWNSDKENSVDNDHEHGNPTPRAASAEEPAETPAESDEQDPIALEELLPERKNTKYTLFVQVTGIERAGSLTNKKENPTVKFDCTTNLPTFRKPKHKKLKKTYNEFYKLFKYLNAAIPETFVPALPSPSTSYGINNEEDAIKTAANFQVWFNRITSDPLIIRSDELAIFIESDFNTYTPLKKATSITGIRRKTLKQLTPPYDENLTLAEFRPLIKSLYLSTQDIKAKLLKMSTIRRQLSQEVNQFGQAFQPLSIDSSDLYHKFGRVITAIGDVDSIVANLDMATLYDPLEGIERDSYIIKEALTNRHFIMRELLQAQQLSKQRQENARKLRAKRDINPLKVDDSIRQLKEATKNEHELTLKLKRITANMLIERQRWLTYFEEALSQAIREFVLRKIEYDRKKLSLLERIRITVRTADGKGGLSRLGRSSLPTISTLSSSQSNSGDSWTGDKTRTPHLVGSVVTTEFDNVALPKSQNPNQSSLPQGGAQTSRRSTFSESAGILARQAATLLGDGTF</sequence>
<dbReference type="InterPro" id="IPR037907">
    <property type="entry name" value="Vps17_PX"/>
</dbReference>